<feature type="chain" id="PRO_5038554819" description="ScyD/ScyE family protein" evidence="2">
    <location>
        <begin position="23"/>
        <end position="391"/>
    </location>
</feature>
<evidence type="ECO:0000256" key="2">
    <source>
        <dbReference type="SAM" id="SignalP"/>
    </source>
</evidence>
<gene>
    <name evidence="3" type="ORF">BKD30_09670</name>
</gene>
<accession>A0A1R1L9G9</accession>
<dbReference type="STRING" id="554083.BKD30_09670"/>
<evidence type="ECO:0000313" key="3">
    <source>
        <dbReference type="EMBL" id="OMH24149.1"/>
    </source>
</evidence>
<feature type="compositionally biased region" description="Basic and acidic residues" evidence="1">
    <location>
        <begin position="371"/>
        <end position="381"/>
    </location>
</feature>
<evidence type="ECO:0000313" key="4">
    <source>
        <dbReference type="Proteomes" id="UP000187085"/>
    </source>
</evidence>
<sequence>MRRTMTILATTLALALAGGATAAPAQASTRHPAPGSPTPVTAANLLTPLSVATGRGSSVLFSQNFSGTLSRTDARGTVRTVYQSRTPGAEVGAVSYRFGTTFFAENTGAGPDPAPNTGLIRSISGDGKVRTLADVAVHEARRNPDGNVRYGFRDVSASCRAQLPAAVPGAYRGEVDSHPYATEPVGDEVFVADAGGNDIVAVNRWTHRVRTVAVLPPSVTRVTAAIAAGIGLPACTIGHDYYFEPVPTGVKRGWDGWLYVSTLPGGPEGPALGARGVVYRVNPWNGRVQRFAAGLLSPTGLAFSPRGDLYVAELFAGRVSVIPRGSHTARPYASVPLPADVAVKGGTLYVSTNALPAEGAPPAGQLVSFRLGRDRDGHDQDGQVGPNQDAD</sequence>
<dbReference type="OrthoDB" id="928769at2"/>
<comment type="caution">
    <text evidence="3">The sequence shown here is derived from an EMBL/GenBank/DDBJ whole genome shotgun (WGS) entry which is preliminary data.</text>
</comment>
<evidence type="ECO:0000256" key="1">
    <source>
        <dbReference type="SAM" id="MobiDB-lite"/>
    </source>
</evidence>
<dbReference type="EMBL" id="MRDE01000064">
    <property type="protein sequence ID" value="OMH24149.1"/>
    <property type="molecule type" value="Genomic_DNA"/>
</dbReference>
<name>A0A1R1L9G9_9MICC</name>
<keyword evidence="2" id="KW-0732">Signal</keyword>
<dbReference type="AlphaFoldDB" id="A0A1R1L9G9"/>
<feature type="signal peptide" evidence="2">
    <location>
        <begin position="1"/>
        <end position="22"/>
    </location>
</feature>
<dbReference type="NCBIfam" id="NF033206">
    <property type="entry name" value="ScyE_fam"/>
    <property type="match status" value="1"/>
</dbReference>
<dbReference type="SUPFAM" id="SSF63829">
    <property type="entry name" value="Calcium-dependent phosphotriesterase"/>
    <property type="match status" value="1"/>
</dbReference>
<dbReference type="Proteomes" id="UP000187085">
    <property type="component" value="Unassembled WGS sequence"/>
</dbReference>
<protein>
    <recommendedName>
        <fullName evidence="5">ScyD/ScyE family protein</fullName>
    </recommendedName>
</protein>
<dbReference type="Gene3D" id="2.120.10.30">
    <property type="entry name" value="TolB, C-terminal domain"/>
    <property type="match status" value="1"/>
</dbReference>
<reference evidence="3 4" key="1">
    <citation type="submission" date="2016-12" db="EMBL/GenBank/DDBJ databases">
        <title>Draft genome of Tersicoccus phoenicis 1P05MA.</title>
        <authorList>
            <person name="Nakajima Y."/>
            <person name="Yoshizawa S."/>
            <person name="Nakamura K."/>
            <person name="Ogura Y."/>
            <person name="Hayashi T."/>
            <person name="Kogure K."/>
        </authorList>
    </citation>
    <scope>NUCLEOTIDE SEQUENCE [LARGE SCALE GENOMIC DNA]</scope>
    <source>
        <strain evidence="3 4">1p05MA</strain>
    </source>
</reference>
<dbReference type="SUPFAM" id="SSF63825">
    <property type="entry name" value="YWTD domain"/>
    <property type="match status" value="1"/>
</dbReference>
<evidence type="ECO:0008006" key="5">
    <source>
        <dbReference type="Google" id="ProtNLM"/>
    </source>
</evidence>
<feature type="region of interest" description="Disordered" evidence="1">
    <location>
        <begin position="370"/>
        <end position="391"/>
    </location>
</feature>
<proteinExistence type="predicted"/>
<organism evidence="3 4">
    <name type="scientific">Tersicoccus phoenicis</name>
    <dbReference type="NCBI Taxonomy" id="554083"/>
    <lineage>
        <taxon>Bacteria</taxon>
        <taxon>Bacillati</taxon>
        <taxon>Actinomycetota</taxon>
        <taxon>Actinomycetes</taxon>
        <taxon>Micrococcales</taxon>
        <taxon>Micrococcaceae</taxon>
        <taxon>Tersicoccus</taxon>
    </lineage>
</organism>
<keyword evidence="4" id="KW-1185">Reference proteome</keyword>
<dbReference type="InterPro" id="IPR048031">
    <property type="entry name" value="ScyD/ScyE-like"/>
</dbReference>
<dbReference type="InterPro" id="IPR011042">
    <property type="entry name" value="6-blade_b-propeller_TolB-like"/>
</dbReference>